<accession>A0AA41YCS3</accession>
<name>A0AA41YCS3_9BACT</name>
<keyword evidence="1" id="KW-0175">Coiled coil</keyword>
<reference evidence="2" key="1">
    <citation type="submission" date="2022-10" db="EMBL/GenBank/DDBJ databases">
        <title>Gaoshiqiia sediminis gen. nov., sp. nov., isolated from coastal sediment.</title>
        <authorList>
            <person name="Yu W.X."/>
            <person name="Mu D.S."/>
            <person name="Du J.Z."/>
            <person name="Liang Y.Q."/>
        </authorList>
    </citation>
    <scope>NUCLEOTIDE SEQUENCE</scope>
    <source>
        <strain evidence="2">A06</strain>
    </source>
</reference>
<evidence type="ECO:0000256" key="1">
    <source>
        <dbReference type="SAM" id="Coils"/>
    </source>
</evidence>
<protein>
    <submittedName>
        <fullName evidence="2">PcfJ domain-containing protein</fullName>
    </submittedName>
</protein>
<dbReference type="EMBL" id="JAPAAF010000028">
    <property type="protein sequence ID" value="MCW0484045.1"/>
    <property type="molecule type" value="Genomic_DNA"/>
</dbReference>
<feature type="coiled-coil region" evidence="1">
    <location>
        <begin position="263"/>
        <end position="293"/>
    </location>
</feature>
<evidence type="ECO:0000313" key="3">
    <source>
        <dbReference type="Proteomes" id="UP001163821"/>
    </source>
</evidence>
<dbReference type="RefSeq" id="WP_282592637.1">
    <property type="nucleotide sequence ID" value="NZ_JAPAAF010000028.1"/>
</dbReference>
<dbReference type="AlphaFoldDB" id="A0AA41YCS3"/>
<keyword evidence="3" id="KW-1185">Reference proteome</keyword>
<proteinExistence type="predicted"/>
<dbReference type="Pfam" id="PF14284">
    <property type="entry name" value="PcfJ"/>
    <property type="match status" value="1"/>
</dbReference>
<organism evidence="2 3">
    <name type="scientific">Gaoshiqia sediminis</name>
    <dbReference type="NCBI Taxonomy" id="2986998"/>
    <lineage>
        <taxon>Bacteria</taxon>
        <taxon>Pseudomonadati</taxon>
        <taxon>Bacteroidota</taxon>
        <taxon>Bacteroidia</taxon>
        <taxon>Marinilabiliales</taxon>
        <taxon>Prolixibacteraceae</taxon>
        <taxon>Gaoshiqia</taxon>
    </lineage>
</organism>
<sequence length="393" mass="46734">MEHKGYETKSRVICMDCGERFSPELVQRRRATCPHCGTGLTIEKSQKRTDKQRVYFAYAQIVGDFQVIRNFELYAYYGSGEQARYSCCEILQHWIREDGKREVVARNHTTSFYCDSWNGNMEIRNRDYKGRYYHSANKYDVYPFKYHPDSTFKDIYRKYGIDKNLQELTALEAIFFIPMNNQAETLLKAKQYGFLGFSHSNPGDIRRYWPSIRICIRNKYKVKDASMWIDYMGLLSYFGKDTRNAFYVCPKDLKKAHDRLVIKKRQEEKRQELIRLREKIDKEQLEYEKHKAKFFDLQFKDQNIVVVPLVSVEEFMNEGDQLRHCVFANEYYKKRDSLILSARIDNKPIETVEVSLKKLSVIQARGLSNNPTQYHDQIVDLVNRNIHKIAQRV</sequence>
<dbReference type="Proteomes" id="UP001163821">
    <property type="component" value="Unassembled WGS sequence"/>
</dbReference>
<comment type="caution">
    <text evidence="2">The sequence shown here is derived from an EMBL/GenBank/DDBJ whole genome shotgun (WGS) entry which is preliminary data.</text>
</comment>
<gene>
    <name evidence="2" type="ORF">N2K84_14985</name>
</gene>
<evidence type="ECO:0000313" key="2">
    <source>
        <dbReference type="EMBL" id="MCW0484045.1"/>
    </source>
</evidence>
<dbReference type="InterPro" id="IPR025586">
    <property type="entry name" value="PcfJ"/>
</dbReference>